<evidence type="ECO:0000256" key="11">
    <source>
        <dbReference type="ARBA" id="ARBA00023012"/>
    </source>
</evidence>
<dbReference type="InterPro" id="IPR011006">
    <property type="entry name" value="CheY-like_superfamily"/>
</dbReference>
<keyword evidence="8 18" id="KW-0418">Kinase</keyword>
<dbReference type="Gene3D" id="3.30.565.10">
    <property type="entry name" value="Histidine kinase-like ATPase, C-terminal domain"/>
    <property type="match status" value="1"/>
</dbReference>
<comment type="catalytic activity">
    <reaction evidence="1">
        <text>ATP + protein L-histidine = ADP + protein N-phospho-L-histidine.</text>
        <dbReference type="EC" id="2.7.13.3"/>
    </reaction>
</comment>
<feature type="transmembrane region" description="Helical" evidence="14">
    <location>
        <begin position="26"/>
        <end position="50"/>
    </location>
</feature>
<dbReference type="PROSITE" id="PS50110">
    <property type="entry name" value="RESPONSE_REGULATORY"/>
    <property type="match status" value="1"/>
</dbReference>
<gene>
    <name evidence="18" type="ORF">SAMN06265338_101135</name>
</gene>
<name>A0A212PXK6_RHOAC</name>
<keyword evidence="7" id="KW-0547">Nucleotide-binding</keyword>
<feature type="domain" description="Cyclic nucleotide-binding" evidence="15">
    <location>
        <begin position="594"/>
        <end position="628"/>
    </location>
</feature>
<feature type="domain" description="Response regulatory" evidence="17">
    <location>
        <begin position="706"/>
        <end position="823"/>
    </location>
</feature>
<dbReference type="EMBL" id="FYDG01000001">
    <property type="protein sequence ID" value="SNB51828.1"/>
    <property type="molecule type" value="Genomic_DNA"/>
</dbReference>
<dbReference type="InterPro" id="IPR000595">
    <property type="entry name" value="cNMP-bd_dom"/>
</dbReference>
<dbReference type="RefSeq" id="WP_088518647.1">
    <property type="nucleotide sequence ID" value="NZ_FYDG01000001.1"/>
</dbReference>
<proteinExistence type="predicted"/>
<evidence type="ECO:0000259" key="17">
    <source>
        <dbReference type="PROSITE" id="PS50110"/>
    </source>
</evidence>
<dbReference type="GO" id="GO:0016020">
    <property type="term" value="C:membrane"/>
    <property type="evidence" value="ECO:0007669"/>
    <property type="project" value="UniProtKB-SubCell"/>
</dbReference>
<dbReference type="CDD" id="cd17546">
    <property type="entry name" value="REC_hyHK_CKI1_RcsC-like"/>
    <property type="match status" value="1"/>
</dbReference>
<dbReference type="InterPro" id="IPR036097">
    <property type="entry name" value="HisK_dim/P_sf"/>
</dbReference>
<dbReference type="Pfam" id="PF02518">
    <property type="entry name" value="HATPase_c"/>
    <property type="match status" value="1"/>
</dbReference>
<dbReference type="Gene3D" id="1.10.287.130">
    <property type="match status" value="1"/>
</dbReference>
<dbReference type="InterPro" id="IPR004358">
    <property type="entry name" value="Sig_transdc_His_kin-like_C"/>
</dbReference>
<dbReference type="PANTHER" id="PTHR45339:SF5">
    <property type="entry name" value="HISTIDINE KINASE"/>
    <property type="match status" value="1"/>
</dbReference>
<evidence type="ECO:0000256" key="6">
    <source>
        <dbReference type="ARBA" id="ARBA00022692"/>
    </source>
</evidence>
<evidence type="ECO:0000256" key="8">
    <source>
        <dbReference type="ARBA" id="ARBA00022777"/>
    </source>
</evidence>
<dbReference type="SUPFAM" id="SSF47384">
    <property type="entry name" value="Homodimeric domain of signal transducing histidine kinase"/>
    <property type="match status" value="1"/>
</dbReference>
<evidence type="ECO:0000259" key="16">
    <source>
        <dbReference type="PROSITE" id="PS50109"/>
    </source>
</evidence>
<dbReference type="SMART" id="SM00448">
    <property type="entry name" value="REC"/>
    <property type="match status" value="1"/>
</dbReference>
<evidence type="ECO:0000256" key="10">
    <source>
        <dbReference type="ARBA" id="ARBA00022989"/>
    </source>
</evidence>
<dbReference type="Pfam" id="PF00512">
    <property type="entry name" value="HisKA"/>
    <property type="match status" value="1"/>
</dbReference>
<keyword evidence="12 14" id="KW-0472">Membrane</keyword>
<dbReference type="FunFam" id="1.10.287.130:FF:000004">
    <property type="entry name" value="Ethylene receptor 1"/>
    <property type="match status" value="1"/>
</dbReference>
<dbReference type="FunFam" id="3.30.565.10:FF:000010">
    <property type="entry name" value="Sensor histidine kinase RcsC"/>
    <property type="match status" value="1"/>
</dbReference>
<dbReference type="EC" id="2.7.13.3" evidence="3"/>
<dbReference type="InterPro" id="IPR001789">
    <property type="entry name" value="Sig_transdc_resp-reg_receiver"/>
</dbReference>
<sequence length="835" mass="89997">MTEPATNLPTPTPGRRDALLSGWQRLLLQWPLVMASVFLLLVLALAWGLYSTQVQLRGATDARLLADSERRAAVIEDFLAEQEKLAAQLASGPEIEDYLTNEALGMSPRYGLNASIGFIEQRFERTIERVSLRGAPFLRAIRFVSIDKVEIASAGAGSAPVIGTLSETVAPPHINAHDWTIEVVAPVVFKNAVAGAVAMTADLKVLSKLLIESDETQGGGYHEFLLIGDGGHALSPRRSGSDFELVERSLAELPENRLTPTDSIPGAKTARNMLALRTPVKGAPLHLMTLTSETAAYGGIAQPVYALYLSAFPAALFMMAIGFERQRRRAVRLQLDFLAADRRQTALAASKEAADRANQAKTYFLTTMSHEIRTPMNGVLGMIDLLETTALSAEQGRYVKAIRQSGEALVELIGDILDYSALETGRLDMESREFQPLAIVENVIDALEPVAIRKGLRIEMDVEAEAILATTGDPARLRQILLNLVANAVKFTHRGRVCIRVIRVAPERLRFEVEDTGIGVAADKQDRLFQIFSQIDPAIWREFGGSGLGLAICKSLVEAMKGEIGVRSAEGEGSLFWFEIRAPFVKAAAPAARGEAALLCAAERGREAAGRVIAYSGLQLSDLDRARFVFVDAQRIDAVDIPALAAAGKICIMFGDSSRAPPPDAQAIEGALTPHRIERRLDAIARPDFAAQKPGAKNVAATEALDILVAEDTPTNQEVIGALLRGMGHRVEIVPNGFEAARLMASGTFDLVFMDVHMPVMDGLEAARRIRSLPGRKGDVRIVALTASALPADIEACKAAGMNDFVSKPINRKKLAAALAADRAPPRSEAAADPA</sequence>
<evidence type="ECO:0000256" key="4">
    <source>
        <dbReference type="ARBA" id="ARBA00022553"/>
    </source>
</evidence>
<keyword evidence="6 14" id="KW-0812">Transmembrane</keyword>
<dbReference type="SMART" id="SM00388">
    <property type="entry name" value="HisKA"/>
    <property type="match status" value="1"/>
</dbReference>
<evidence type="ECO:0000256" key="3">
    <source>
        <dbReference type="ARBA" id="ARBA00012438"/>
    </source>
</evidence>
<organism evidence="18 19">
    <name type="scientific">Rhodoblastus acidophilus</name>
    <name type="common">Rhodopseudomonas acidophila</name>
    <dbReference type="NCBI Taxonomy" id="1074"/>
    <lineage>
        <taxon>Bacteria</taxon>
        <taxon>Pseudomonadati</taxon>
        <taxon>Pseudomonadota</taxon>
        <taxon>Alphaproteobacteria</taxon>
        <taxon>Hyphomicrobiales</taxon>
        <taxon>Rhodoblastaceae</taxon>
        <taxon>Rhodoblastus</taxon>
    </lineage>
</organism>
<evidence type="ECO:0000256" key="14">
    <source>
        <dbReference type="SAM" id="Phobius"/>
    </source>
</evidence>
<dbReference type="InterPro" id="IPR036890">
    <property type="entry name" value="HATPase_C_sf"/>
</dbReference>
<feature type="domain" description="Histidine kinase" evidence="16">
    <location>
        <begin position="367"/>
        <end position="584"/>
    </location>
</feature>
<keyword evidence="5" id="KW-0808">Transferase</keyword>
<evidence type="ECO:0000256" key="5">
    <source>
        <dbReference type="ARBA" id="ARBA00022679"/>
    </source>
</evidence>
<keyword evidence="19" id="KW-1185">Reference proteome</keyword>
<evidence type="ECO:0000313" key="18">
    <source>
        <dbReference type="EMBL" id="SNB51828.1"/>
    </source>
</evidence>
<evidence type="ECO:0000256" key="1">
    <source>
        <dbReference type="ARBA" id="ARBA00000085"/>
    </source>
</evidence>
<keyword evidence="11" id="KW-0902">Two-component regulatory system</keyword>
<dbReference type="CDD" id="cd00082">
    <property type="entry name" value="HisKA"/>
    <property type="match status" value="1"/>
</dbReference>
<dbReference type="SUPFAM" id="SSF52172">
    <property type="entry name" value="CheY-like"/>
    <property type="match status" value="1"/>
</dbReference>
<evidence type="ECO:0000256" key="12">
    <source>
        <dbReference type="ARBA" id="ARBA00023136"/>
    </source>
</evidence>
<dbReference type="PROSITE" id="PS50042">
    <property type="entry name" value="CNMP_BINDING_3"/>
    <property type="match status" value="1"/>
</dbReference>
<dbReference type="PANTHER" id="PTHR45339">
    <property type="entry name" value="HYBRID SIGNAL TRANSDUCTION HISTIDINE KINASE J"/>
    <property type="match status" value="1"/>
</dbReference>
<dbReference type="InterPro" id="IPR003661">
    <property type="entry name" value="HisK_dim/P_dom"/>
</dbReference>
<keyword evidence="4 13" id="KW-0597">Phosphoprotein</keyword>
<dbReference type="SMART" id="SM00387">
    <property type="entry name" value="HATPase_c"/>
    <property type="match status" value="1"/>
</dbReference>
<comment type="subcellular location">
    <subcellularLocation>
        <location evidence="2">Membrane</location>
    </subcellularLocation>
</comment>
<dbReference type="Gene3D" id="3.40.50.2300">
    <property type="match status" value="1"/>
</dbReference>
<evidence type="ECO:0000259" key="15">
    <source>
        <dbReference type="PROSITE" id="PS50042"/>
    </source>
</evidence>
<evidence type="ECO:0000256" key="2">
    <source>
        <dbReference type="ARBA" id="ARBA00004370"/>
    </source>
</evidence>
<evidence type="ECO:0000313" key="19">
    <source>
        <dbReference type="Proteomes" id="UP000198418"/>
    </source>
</evidence>
<accession>A0A212PXK6</accession>
<dbReference type="AlphaFoldDB" id="A0A212PXK6"/>
<protein>
    <recommendedName>
        <fullName evidence="3">histidine kinase</fullName>
        <ecNumber evidence="3">2.7.13.3</ecNumber>
    </recommendedName>
</protein>
<dbReference type="PRINTS" id="PR00344">
    <property type="entry name" value="BCTRLSENSOR"/>
</dbReference>
<reference evidence="19" key="1">
    <citation type="submission" date="2017-06" db="EMBL/GenBank/DDBJ databases">
        <authorList>
            <person name="Varghese N."/>
            <person name="Submissions S."/>
        </authorList>
    </citation>
    <scope>NUCLEOTIDE SEQUENCE [LARGE SCALE GENOMIC DNA]</scope>
    <source>
        <strain evidence="19">DSM 137</strain>
    </source>
</reference>
<dbReference type="CDD" id="cd16922">
    <property type="entry name" value="HATPase_EvgS-ArcB-TorS-like"/>
    <property type="match status" value="1"/>
</dbReference>
<dbReference type="Proteomes" id="UP000198418">
    <property type="component" value="Unassembled WGS sequence"/>
</dbReference>
<evidence type="ECO:0000256" key="13">
    <source>
        <dbReference type="PROSITE-ProRule" id="PRU00169"/>
    </source>
</evidence>
<keyword evidence="10 14" id="KW-1133">Transmembrane helix</keyword>
<feature type="modified residue" description="4-aspartylphosphate" evidence="13">
    <location>
        <position position="755"/>
    </location>
</feature>
<dbReference type="PROSITE" id="PS50109">
    <property type="entry name" value="HIS_KIN"/>
    <property type="match status" value="1"/>
</dbReference>
<dbReference type="Pfam" id="PF00072">
    <property type="entry name" value="Response_reg"/>
    <property type="match status" value="1"/>
</dbReference>
<dbReference type="OrthoDB" id="9789782at2"/>
<dbReference type="SUPFAM" id="SSF55874">
    <property type="entry name" value="ATPase domain of HSP90 chaperone/DNA topoisomerase II/histidine kinase"/>
    <property type="match status" value="1"/>
</dbReference>
<dbReference type="InterPro" id="IPR005467">
    <property type="entry name" value="His_kinase_dom"/>
</dbReference>
<evidence type="ECO:0000256" key="9">
    <source>
        <dbReference type="ARBA" id="ARBA00022840"/>
    </source>
</evidence>
<dbReference type="GO" id="GO:0000155">
    <property type="term" value="F:phosphorelay sensor kinase activity"/>
    <property type="evidence" value="ECO:0007669"/>
    <property type="project" value="InterPro"/>
</dbReference>
<dbReference type="GO" id="GO:0005524">
    <property type="term" value="F:ATP binding"/>
    <property type="evidence" value="ECO:0007669"/>
    <property type="project" value="UniProtKB-KW"/>
</dbReference>
<keyword evidence="9" id="KW-0067">ATP-binding</keyword>
<evidence type="ECO:0000256" key="7">
    <source>
        <dbReference type="ARBA" id="ARBA00022741"/>
    </source>
</evidence>
<dbReference type="InterPro" id="IPR003594">
    <property type="entry name" value="HATPase_dom"/>
</dbReference>
<feature type="transmembrane region" description="Helical" evidence="14">
    <location>
        <begin position="305"/>
        <end position="323"/>
    </location>
</feature>